<dbReference type="RefSeq" id="WP_199389679.1">
    <property type="nucleotide sequence ID" value="NZ_JAEMHL010000006.1"/>
</dbReference>
<dbReference type="PRINTS" id="PR00410">
    <property type="entry name" value="PHEHYDRXLASE"/>
</dbReference>
<dbReference type="InterPro" id="IPR001433">
    <property type="entry name" value="OxRdtase_FAD/NAD-bd"/>
</dbReference>
<dbReference type="SUPFAM" id="SSF63380">
    <property type="entry name" value="Riboflavin synthase domain-like"/>
    <property type="match status" value="1"/>
</dbReference>
<dbReference type="InterPro" id="IPR001709">
    <property type="entry name" value="Flavoprot_Pyr_Nucl_cyt_Rdtase"/>
</dbReference>
<dbReference type="PANTHER" id="PTHR43513">
    <property type="entry name" value="DIHYDROOROTATE DEHYDROGENASE B (NAD(+)), ELECTRON TRANSFER SUBUNIT"/>
    <property type="match status" value="1"/>
</dbReference>
<dbReference type="Gene3D" id="2.40.30.10">
    <property type="entry name" value="Translation factors"/>
    <property type="match status" value="1"/>
</dbReference>
<dbReference type="PROSITE" id="PS51384">
    <property type="entry name" value="FAD_FR"/>
    <property type="match status" value="1"/>
</dbReference>
<dbReference type="Gene3D" id="3.40.50.80">
    <property type="entry name" value="Nucleotide-binding domain of ferredoxin-NADP reductase (FNR) module"/>
    <property type="match status" value="1"/>
</dbReference>
<comment type="caution">
    <text evidence="2">The sequence shown here is derived from an EMBL/GenBank/DDBJ whole genome shotgun (WGS) entry which is preliminary data.</text>
</comment>
<dbReference type="Proteomes" id="UP000614714">
    <property type="component" value="Unassembled WGS sequence"/>
</dbReference>
<dbReference type="InterPro" id="IPR017938">
    <property type="entry name" value="Riboflavin_synthase-like_b-brl"/>
</dbReference>
<dbReference type="InterPro" id="IPR050353">
    <property type="entry name" value="PyrK_electron_transfer"/>
</dbReference>
<dbReference type="SUPFAM" id="SSF52343">
    <property type="entry name" value="Ferredoxin reductase-like, C-terminal NADP-linked domain"/>
    <property type="match status" value="1"/>
</dbReference>
<gene>
    <name evidence="2" type="ORF">JFN91_13310</name>
</gene>
<dbReference type="Pfam" id="PF00970">
    <property type="entry name" value="FAD_binding_6"/>
    <property type="match status" value="1"/>
</dbReference>
<dbReference type="InterPro" id="IPR008333">
    <property type="entry name" value="Cbr1-like_FAD-bd_dom"/>
</dbReference>
<reference evidence="2 3" key="1">
    <citation type="submission" date="2020-12" db="EMBL/GenBank/DDBJ databases">
        <title>Geomonas sp. Red421, isolated from paddy soil.</title>
        <authorList>
            <person name="Xu Z."/>
            <person name="Zhang Z."/>
            <person name="Masuda Y."/>
            <person name="Itoh H."/>
            <person name="Senoo K."/>
        </authorList>
    </citation>
    <scope>NUCLEOTIDE SEQUENCE [LARGE SCALE GENOMIC DNA]</scope>
    <source>
        <strain evidence="2 3">Red421</strain>
    </source>
</reference>
<dbReference type="InterPro" id="IPR017927">
    <property type="entry name" value="FAD-bd_FR_type"/>
</dbReference>
<organism evidence="2 3">
    <name type="scientific">Geomonas anaerohicana</name>
    <dbReference type="NCBI Taxonomy" id="2798583"/>
    <lineage>
        <taxon>Bacteria</taxon>
        <taxon>Pseudomonadati</taxon>
        <taxon>Thermodesulfobacteriota</taxon>
        <taxon>Desulfuromonadia</taxon>
        <taxon>Geobacterales</taxon>
        <taxon>Geobacteraceae</taxon>
        <taxon>Geomonas</taxon>
    </lineage>
</organism>
<protein>
    <submittedName>
        <fullName evidence="2">FAD/NAD(P)-binding protein</fullName>
    </submittedName>
</protein>
<accession>A0ABS0YFU3</accession>
<dbReference type="InterPro" id="IPR039261">
    <property type="entry name" value="FNR_nucleotide-bd"/>
</dbReference>
<sequence>MKQPHHSPHVPYAAHLVERRDLSDDTALFRIAPEADALAQLSSFVPGQFVQLSVPGAGEIPISPADLPAAEGTVELCVRRVGHVTELLHKLEPGAQLGLRGPFGCGFPLDEMAGRPVLLLAGGLGIAPLRSLLMHLLRQRERYGDITLMYGAKQPRLMLFREELAALAAAGGMRLYLTVDFAPEKLEGGYSCAVGLLPDLLKGFRFDAASTYAAVCGPPPLYRCLVADLERAGVAAQRILLSLERRMRCGVGRCCHCGIGQKLCCVDGPVFRASDLKGIPEAL</sequence>
<dbReference type="EMBL" id="JAEMHL010000006">
    <property type="protein sequence ID" value="MBJ6751196.1"/>
    <property type="molecule type" value="Genomic_DNA"/>
</dbReference>
<dbReference type="CDD" id="cd06221">
    <property type="entry name" value="sulfite_reductase_like"/>
    <property type="match status" value="1"/>
</dbReference>
<evidence type="ECO:0000313" key="2">
    <source>
        <dbReference type="EMBL" id="MBJ6751196.1"/>
    </source>
</evidence>
<keyword evidence="3" id="KW-1185">Reference proteome</keyword>
<evidence type="ECO:0000313" key="3">
    <source>
        <dbReference type="Proteomes" id="UP000614714"/>
    </source>
</evidence>
<dbReference type="Pfam" id="PF10418">
    <property type="entry name" value="DHODB_Fe-S_bind"/>
    <property type="match status" value="1"/>
</dbReference>
<dbReference type="Pfam" id="PF00175">
    <property type="entry name" value="NAD_binding_1"/>
    <property type="match status" value="1"/>
</dbReference>
<dbReference type="PIRSF" id="PIRSF006816">
    <property type="entry name" value="Cyc3_hyd_g"/>
    <property type="match status" value="1"/>
</dbReference>
<name>A0ABS0YFU3_9BACT</name>
<dbReference type="InterPro" id="IPR019480">
    <property type="entry name" value="Dihydroorotate_DH_Fe-S-bd"/>
</dbReference>
<dbReference type="PANTHER" id="PTHR43513:SF1">
    <property type="entry name" value="ANAEROBIC SULFITE REDUCTASE SUBUNIT B"/>
    <property type="match status" value="1"/>
</dbReference>
<dbReference type="PRINTS" id="PR00371">
    <property type="entry name" value="FPNCR"/>
</dbReference>
<feature type="domain" description="FAD-binding FR-type" evidence="1">
    <location>
        <begin position="9"/>
        <end position="109"/>
    </location>
</feature>
<evidence type="ECO:0000259" key="1">
    <source>
        <dbReference type="PROSITE" id="PS51384"/>
    </source>
</evidence>
<proteinExistence type="predicted"/>
<dbReference type="InterPro" id="IPR012165">
    <property type="entry name" value="Cyt_c3_hydrogenase_gsu"/>
</dbReference>